<evidence type="ECO:0000259" key="1">
    <source>
        <dbReference type="PROSITE" id="PS51934"/>
    </source>
</evidence>
<dbReference type="EMBL" id="JBDFQZ010000012">
    <property type="protein sequence ID" value="KAK9672131.1"/>
    <property type="molecule type" value="Genomic_DNA"/>
</dbReference>
<accession>A0AAW1H7W1</accession>
<dbReference type="PANTHER" id="PTHR46137">
    <property type="entry name" value="OS05G0310600 PROTEIN"/>
    <property type="match status" value="1"/>
</dbReference>
<protein>
    <recommendedName>
        <fullName evidence="1">LRAT domain-containing protein</fullName>
    </recommendedName>
</protein>
<dbReference type="PROSITE" id="PS51934">
    <property type="entry name" value="LRAT"/>
    <property type="match status" value="1"/>
</dbReference>
<organism evidence="2 3">
    <name type="scientific">Saponaria officinalis</name>
    <name type="common">Common soapwort</name>
    <name type="synonym">Lychnis saponaria</name>
    <dbReference type="NCBI Taxonomy" id="3572"/>
    <lineage>
        <taxon>Eukaryota</taxon>
        <taxon>Viridiplantae</taxon>
        <taxon>Streptophyta</taxon>
        <taxon>Embryophyta</taxon>
        <taxon>Tracheophyta</taxon>
        <taxon>Spermatophyta</taxon>
        <taxon>Magnoliopsida</taxon>
        <taxon>eudicotyledons</taxon>
        <taxon>Gunneridae</taxon>
        <taxon>Pentapetalae</taxon>
        <taxon>Caryophyllales</taxon>
        <taxon>Caryophyllaceae</taxon>
        <taxon>Caryophylleae</taxon>
        <taxon>Saponaria</taxon>
    </lineage>
</organism>
<keyword evidence="3" id="KW-1185">Reference proteome</keyword>
<proteinExistence type="predicted"/>
<dbReference type="Gene3D" id="3.90.1720.10">
    <property type="entry name" value="endopeptidase domain like (from Nostoc punctiforme)"/>
    <property type="match status" value="1"/>
</dbReference>
<evidence type="ECO:0000313" key="3">
    <source>
        <dbReference type="Proteomes" id="UP001443914"/>
    </source>
</evidence>
<gene>
    <name evidence="2" type="ORF">RND81_12G078900</name>
</gene>
<dbReference type="PANTHER" id="PTHR46137:SF3">
    <property type="entry name" value="OS05G0310600 PROTEIN"/>
    <property type="match status" value="1"/>
</dbReference>
<evidence type="ECO:0000313" key="2">
    <source>
        <dbReference type="EMBL" id="KAK9672131.1"/>
    </source>
</evidence>
<sequence>MGVISNKISRDDLKHGDHIYSWRTAYIYSHHGIYVDDGKVIHFTRGPGQEVGTGTVLDRFIFSSSPASSDKSRDPCPVCGDQSLLSGVISSCLDCFLSQGKLYRFEYGVSTPFFITKRGGTCTHAPSDPPEDVIRRASFLLQNGFGGYDLFENNCEDFAIYCKTALLVSTNVSVGRSGQMTSIVAAVSAVVSSPLRFLSTGFSGLAIVGCGMYCVSRFVSDIGVRREVLKIPVERLVTRLVNPCDLDHVAETVSPEKLLCRLDEPTETVISKKVPEETLLDSCDISQLAKLLHDSETVISKNVP</sequence>
<comment type="caution">
    <text evidence="2">The sequence shown here is derived from an EMBL/GenBank/DDBJ whole genome shotgun (WGS) entry which is preliminary data.</text>
</comment>
<feature type="domain" description="LRAT" evidence="1">
    <location>
        <begin position="20"/>
        <end position="171"/>
    </location>
</feature>
<dbReference type="Proteomes" id="UP001443914">
    <property type="component" value="Unassembled WGS sequence"/>
</dbReference>
<reference evidence="2" key="1">
    <citation type="submission" date="2024-03" db="EMBL/GenBank/DDBJ databases">
        <title>WGS assembly of Saponaria officinalis var. Norfolk2.</title>
        <authorList>
            <person name="Jenkins J."/>
            <person name="Shu S."/>
            <person name="Grimwood J."/>
            <person name="Barry K."/>
            <person name="Goodstein D."/>
            <person name="Schmutz J."/>
            <person name="Leebens-Mack J."/>
            <person name="Osbourn A."/>
        </authorList>
    </citation>
    <scope>NUCLEOTIDE SEQUENCE [LARGE SCALE GENOMIC DNA]</scope>
    <source>
        <strain evidence="2">JIC</strain>
    </source>
</reference>
<dbReference type="Pfam" id="PF04970">
    <property type="entry name" value="LRAT"/>
    <property type="match status" value="1"/>
</dbReference>
<dbReference type="InterPro" id="IPR007053">
    <property type="entry name" value="LRAT_dom"/>
</dbReference>
<name>A0AAW1H7W1_SAPOF</name>
<dbReference type="AlphaFoldDB" id="A0AAW1H7W1"/>